<reference evidence="2" key="2">
    <citation type="submission" date="2020-09" db="EMBL/GenBank/DDBJ databases">
        <authorList>
            <person name="Sun Q."/>
            <person name="Zhou Y."/>
        </authorList>
    </citation>
    <scope>NUCLEOTIDE SEQUENCE</scope>
    <source>
        <strain evidence="2">CGMCC 1.12924</strain>
    </source>
</reference>
<dbReference type="InterPro" id="IPR006640">
    <property type="entry name" value="SprT-like_domain"/>
</dbReference>
<reference evidence="2" key="1">
    <citation type="journal article" date="2014" name="Int. J. Syst. Evol. Microbiol.">
        <title>Complete genome sequence of Corynebacterium casei LMG S-19264T (=DSM 44701T), isolated from a smear-ripened cheese.</title>
        <authorList>
            <consortium name="US DOE Joint Genome Institute (JGI-PGF)"/>
            <person name="Walter F."/>
            <person name="Albersmeier A."/>
            <person name="Kalinowski J."/>
            <person name="Ruckert C."/>
        </authorList>
    </citation>
    <scope>NUCLEOTIDE SEQUENCE</scope>
    <source>
        <strain evidence="2">CGMCC 1.12924</strain>
    </source>
</reference>
<feature type="domain" description="SprT-like" evidence="1">
    <location>
        <begin position="16"/>
        <end position="97"/>
    </location>
</feature>
<dbReference type="Proteomes" id="UP000652231">
    <property type="component" value="Unassembled WGS sequence"/>
</dbReference>
<dbReference type="AlphaFoldDB" id="A0A8J2V8B4"/>
<organism evidence="2 3">
    <name type="scientific">Planktosalinus lacus</name>
    <dbReference type="NCBI Taxonomy" id="1526573"/>
    <lineage>
        <taxon>Bacteria</taxon>
        <taxon>Pseudomonadati</taxon>
        <taxon>Bacteroidota</taxon>
        <taxon>Flavobacteriia</taxon>
        <taxon>Flavobacteriales</taxon>
        <taxon>Flavobacteriaceae</taxon>
        <taxon>Planktosalinus</taxon>
    </lineage>
</organism>
<proteinExistence type="predicted"/>
<sequence length="201" mass="23425">MTEILSNYIPAQAVQPTFELIKKNNVYLQIVNQRVTRHGDYRRLTNGQHKITVNATSNKYRFFITLIHEIAHLEAFETYGRNIKPHGQEWKHTFQRLMLPFIHPAIFPQKLLPLVAKHFKNPKASSDTDAKLALALKYYDPANDKNYIFEIPEGSLFKMYNGRVFKKGAKRVKRFEGIELESGRMYLFNPNAEVELLTEKG</sequence>
<protein>
    <submittedName>
        <fullName evidence="2">Metallopeptidase</fullName>
    </submittedName>
</protein>
<comment type="caution">
    <text evidence="2">The sequence shown here is derived from an EMBL/GenBank/DDBJ whole genome shotgun (WGS) entry which is preliminary data.</text>
</comment>
<dbReference type="Pfam" id="PF10263">
    <property type="entry name" value="SprT-like"/>
    <property type="match status" value="1"/>
</dbReference>
<accession>A0A8J2V8B4</accession>
<gene>
    <name evidence="2" type="ORF">GCM10011312_08870</name>
</gene>
<name>A0A8J2V8B4_9FLAO</name>
<evidence type="ECO:0000259" key="1">
    <source>
        <dbReference type="Pfam" id="PF10263"/>
    </source>
</evidence>
<dbReference type="RefSeq" id="WP_188439897.1">
    <property type="nucleotide sequence ID" value="NZ_BMGK01000003.1"/>
</dbReference>
<evidence type="ECO:0000313" key="2">
    <source>
        <dbReference type="EMBL" id="GGD87032.1"/>
    </source>
</evidence>
<keyword evidence="3" id="KW-1185">Reference proteome</keyword>
<evidence type="ECO:0000313" key="3">
    <source>
        <dbReference type="Proteomes" id="UP000652231"/>
    </source>
</evidence>
<dbReference type="EMBL" id="BMGK01000003">
    <property type="protein sequence ID" value="GGD87032.1"/>
    <property type="molecule type" value="Genomic_DNA"/>
</dbReference>
<dbReference type="GO" id="GO:0006950">
    <property type="term" value="P:response to stress"/>
    <property type="evidence" value="ECO:0007669"/>
    <property type="project" value="UniProtKB-ARBA"/>
</dbReference>